<comment type="caution">
    <text evidence="3">The sequence shown here is derived from an EMBL/GenBank/DDBJ whole genome shotgun (WGS) entry which is preliminary data.</text>
</comment>
<gene>
    <name evidence="3" type="ORF">C8Q69DRAFT_188193</name>
</gene>
<dbReference type="EMBL" id="RCNU01000021">
    <property type="protein sequence ID" value="RWQ91389.1"/>
    <property type="molecule type" value="Genomic_DNA"/>
</dbReference>
<dbReference type="SMART" id="SM00726">
    <property type="entry name" value="UIM"/>
    <property type="match status" value="3"/>
</dbReference>
<dbReference type="Gene3D" id="2.130.10.10">
    <property type="entry name" value="YVTN repeat-like/Quinoprotein amine dehydrogenase"/>
    <property type="match status" value="1"/>
</dbReference>
<dbReference type="InterPro" id="IPR036047">
    <property type="entry name" value="F-box-like_dom_sf"/>
</dbReference>
<feature type="region of interest" description="Disordered" evidence="1">
    <location>
        <begin position="1"/>
        <end position="43"/>
    </location>
</feature>
<dbReference type="AlphaFoldDB" id="A0A443HHY7"/>
<dbReference type="InterPro" id="IPR036322">
    <property type="entry name" value="WD40_repeat_dom_sf"/>
</dbReference>
<feature type="region of interest" description="Disordered" evidence="1">
    <location>
        <begin position="720"/>
        <end position="745"/>
    </location>
</feature>
<dbReference type="InterPro" id="IPR015943">
    <property type="entry name" value="WD40/YVTN_repeat-like_dom_sf"/>
</dbReference>
<dbReference type="STRING" id="264951.A0A443HHY7"/>
<feature type="compositionally biased region" description="Basic and acidic residues" evidence="1">
    <location>
        <begin position="26"/>
        <end position="43"/>
    </location>
</feature>
<sequence length="1137" mass="124516">MPSESTAVSPHTIDSAAADALFSSQHGDDHRDQPVSDHLFDERVGDHSQPSWIAHTSVWDSAEQDEGISLRRLSSGLSVDQSSSVDRVRQYENSSMSPERKYGDLPFKVMPSSDRSRVSIEDFPNEVLTHILSHLPPSSLSSMAVVSRRLHNLVTTPHAWRMAFSRYFPGPDSIETRRAGKNHPDTLRSEKRYFTRLTALASWRSEYILRTRLLRSLARGKPANFQPPGRHGPVRSASVQNGSAVITYTSQLLYPVSHIDGNFGTGLDKRQPKFIHGAVEQGFASASDPSMGKVGSWGLSDHQMFQHFADLYPGDAQYGLGPGNMVGVPNSMDVSQQYGMVYGEGCPQGRTYFISSDEQRGRFLSVPDSSSHPQLGIPALNMITTAVCSVWIAKSTAILKMTNGLIGLLSGSSSGILTAYSLGTNSAHEKRFERGQVTARWVICPGVPIIAIAVDENYSTKRHSHRRIWAVVLNALGELFYLTELPVQPESSPKLSAEQMEKLAWKTGRSVRWELVEASRRVARPDPYNTQLVHGSYSPRSSSDSMGLNENQIAAETKEIEKFLAFKPKHFRKVCQSWNMRRHLKVDFAGDDLHGAGESMIVIDSGLEEEHSTASIRRLTRTRLAVAREGSSEPYPRIQTPKVQSLFGGPSSPSASPFPSATECPSRTSSHASEPVSSVANTEWRISDFVFGDRKSVQITCSALDLSNYAQLTVDEDPLLSMSGSSSSSPASSPMPHMDRPSAVSEIPGQRGRYLAVGTTMGTVYVWDVRSPSSGNTEIVNSISPVRVINTDSPQVSCVGLTSLYLVHGGNDGLVQAWDTLASSTRPIRTMNSRFSSRARRRLIQAEASIQGVGNNYFAAGALCLDPDPTVLRGVVSLGTHLRYWAYSSSAADQYKSSKRRLRRSMRGSNGAVEGQRFTSSGRGALRDHIVDEKMEIERQKIADAKERRLLSGRFGIDLLGPDASEEELLAYAQMLSEEAYTSDERKRRESTASPTVDSTSSSTVGPNDSSFPPREFSSSSSPNLDTVEEELDPDIAEALRLSLLENNPGPVDTTVFDSIPVKYVTGSKDEGYPPSSPERAAAGSSRQEEMDDLEFALQLSLAEEESRREATASGQDEFPALNTLSSSSRDKGKGRA</sequence>
<keyword evidence="4" id="KW-1185">Reference proteome</keyword>
<dbReference type="RefSeq" id="XP_028481034.1">
    <property type="nucleotide sequence ID" value="XM_028625945.1"/>
</dbReference>
<feature type="compositionally biased region" description="Polar residues" evidence="1">
    <location>
        <begin position="663"/>
        <end position="678"/>
    </location>
</feature>
<feature type="region of interest" description="Disordered" evidence="1">
    <location>
        <begin position="1066"/>
        <end position="1137"/>
    </location>
</feature>
<dbReference type="GO" id="GO:0043161">
    <property type="term" value="P:proteasome-mediated ubiquitin-dependent protein catabolic process"/>
    <property type="evidence" value="ECO:0007669"/>
    <property type="project" value="TreeGrafter"/>
</dbReference>
<feature type="region of interest" description="Disordered" evidence="1">
    <location>
        <begin position="980"/>
        <end position="1029"/>
    </location>
</feature>
<protein>
    <recommendedName>
        <fullName evidence="2">F-box domain-containing protein</fullName>
    </recommendedName>
</protein>
<evidence type="ECO:0000256" key="1">
    <source>
        <dbReference type="SAM" id="MobiDB-lite"/>
    </source>
</evidence>
<dbReference type="GeneID" id="39595222"/>
<dbReference type="Proteomes" id="UP000283841">
    <property type="component" value="Unassembled WGS sequence"/>
</dbReference>
<feature type="compositionally biased region" description="Low complexity" evidence="1">
    <location>
        <begin position="721"/>
        <end position="736"/>
    </location>
</feature>
<dbReference type="SUPFAM" id="SSF50978">
    <property type="entry name" value="WD40 repeat-like"/>
    <property type="match status" value="1"/>
</dbReference>
<feature type="domain" description="F-box" evidence="2">
    <location>
        <begin position="117"/>
        <end position="163"/>
    </location>
</feature>
<dbReference type="InterPro" id="IPR027040">
    <property type="entry name" value="PSMD4"/>
</dbReference>
<dbReference type="Gene3D" id="1.20.1280.50">
    <property type="match status" value="1"/>
</dbReference>
<dbReference type="PANTHER" id="PTHR10223:SF2">
    <property type="entry name" value="F-BOX AND WD DOMAIN PROTEIN (AFU_ORTHOLOGUE AFUA_6G11400)"/>
    <property type="match status" value="1"/>
</dbReference>
<evidence type="ECO:0000259" key="2">
    <source>
        <dbReference type="PROSITE" id="PS50181"/>
    </source>
</evidence>
<reference evidence="3 4" key="1">
    <citation type="journal article" date="2018" name="Front. Microbiol.">
        <title>Genomic and genetic insights into a cosmopolitan fungus, Paecilomyces variotii (Eurotiales).</title>
        <authorList>
            <person name="Urquhart A.S."/>
            <person name="Mondo S.J."/>
            <person name="Makela M.R."/>
            <person name="Hane J.K."/>
            <person name="Wiebenga A."/>
            <person name="He G."/>
            <person name="Mihaltcheva S."/>
            <person name="Pangilinan J."/>
            <person name="Lipzen A."/>
            <person name="Barry K."/>
            <person name="de Vries R.P."/>
            <person name="Grigoriev I.V."/>
            <person name="Idnurm A."/>
        </authorList>
    </citation>
    <scope>NUCLEOTIDE SEQUENCE [LARGE SCALE GENOMIC DNA]</scope>
    <source>
        <strain evidence="3 4">CBS 101075</strain>
    </source>
</reference>
<dbReference type="SMART" id="SM00256">
    <property type="entry name" value="FBOX"/>
    <property type="match status" value="1"/>
</dbReference>
<dbReference type="InterPro" id="IPR001810">
    <property type="entry name" value="F-box_dom"/>
</dbReference>
<dbReference type="GO" id="GO:0005829">
    <property type="term" value="C:cytosol"/>
    <property type="evidence" value="ECO:0007669"/>
    <property type="project" value="TreeGrafter"/>
</dbReference>
<feature type="region of interest" description="Disordered" evidence="1">
    <location>
        <begin position="628"/>
        <end position="678"/>
    </location>
</feature>
<organism evidence="3 4">
    <name type="scientific">Byssochlamys spectabilis</name>
    <name type="common">Paecilomyces variotii</name>
    <dbReference type="NCBI Taxonomy" id="264951"/>
    <lineage>
        <taxon>Eukaryota</taxon>
        <taxon>Fungi</taxon>
        <taxon>Dikarya</taxon>
        <taxon>Ascomycota</taxon>
        <taxon>Pezizomycotina</taxon>
        <taxon>Eurotiomycetes</taxon>
        <taxon>Eurotiomycetidae</taxon>
        <taxon>Eurotiales</taxon>
        <taxon>Thermoascaceae</taxon>
        <taxon>Paecilomyces</taxon>
    </lineage>
</organism>
<evidence type="ECO:0000313" key="3">
    <source>
        <dbReference type="EMBL" id="RWQ91389.1"/>
    </source>
</evidence>
<dbReference type="GO" id="GO:0008540">
    <property type="term" value="C:proteasome regulatory particle, base subcomplex"/>
    <property type="evidence" value="ECO:0007669"/>
    <property type="project" value="TreeGrafter"/>
</dbReference>
<name>A0A443HHY7_BYSSP</name>
<dbReference type="PROSITE" id="PS50181">
    <property type="entry name" value="FBOX"/>
    <property type="match status" value="1"/>
</dbReference>
<dbReference type="GO" id="GO:0031593">
    <property type="term" value="F:polyubiquitin modification-dependent protein binding"/>
    <property type="evidence" value="ECO:0007669"/>
    <property type="project" value="TreeGrafter"/>
</dbReference>
<dbReference type="GO" id="GO:0005634">
    <property type="term" value="C:nucleus"/>
    <property type="evidence" value="ECO:0007669"/>
    <property type="project" value="TreeGrafter"/>
</dbReference>
<evidence type="ECO:0000313" key="4">
    <source>
        <dbReference type="Proteomes" id="UP000283841"/>
    </source>
</evidence>
<proteinExistence type="predicted"/>
<dbReference type="PANTHER" id="PTHR10223">
    <property type="entry name" value="26S PROTEASOME NON-ATPASE REGULATORY SUBUNIT 4"/>
    <property type="match status" value="1"/>
</dbReference>
<dbReference type="Pfam" id="PF12937">
    <property type="entry name" value="F-box-like"/>
    <property type="match status" value="1"/>
</dbReference>
<feature type="compositionally biased region" description="Low complexity" evidence="1">
    <location>
        <begin position="647"/>
        <end position="661"/>
    </location>
</feature>
<dbReference type="SUPFAM" id="SSF81383">
    <property type="entry name" value="F-box domain"/>
    <property type="match status" value="1"/>
</dbReference>
<dbReference type="InterPro" id="IPR003903">
    <property type="entry name" value="UIM_dom"/>
</dbReference>
<feature type="compositionally biased region" description="Low complexity" evidence="1">
    <location>
        <begin position="992"/>
        <end position="1023"/>
    </location>
</feature>
<accession>A0A443HHY7</accession>
<dbReference type="VEuPathDB" id="FungiDB:C8Q69DRAFT_188193"/>